<evidence type="ECO:0000256" key="1">
    <source>
        <dbReference type="ARBA" id="ARBA00022692"/>
    </source>
</evidence>
<dbReference type="Pfam" id="PF00664">
    <property type="entry name" value="ABC_membrane"/>
    <property type="match status" value="1"/>
</dbReference>
<evidence type="ECO:0000313" key="6">
    <source>
        <dbReference type="EMBL" id="CAG9088943.1"/>
    </source>
</evidence>
<comment type="caution">
    <text evidence="6">The sequence shown here is derived from an EMBL/GenBank/DDBJ whole genome shotgun (WGS) entry which is preliminary data.</text>
</comment>
<keyword evidence="7" id="KW-1185">Reference proteome</keyword>
<organism evidence="6 7">
    <name type="scientific">Plutella xylostella</name>
    <name type="common">Diamondback moth</name>
    <name type="synonym">Plutella maculipennis</name>
    <dbReference type="NCBI Taxonomy" id="51655"/>
    <lineage>
        <taxon>Eukaryota</taxon>
        <taxon>Metazoa</taxon>
        <taxon>Ecdysozoa</taxon>
        <taxon>Arthropoda</taxon>
        <taxon>Hexapoda</taxon>
        <taxon>Insecta</taxon>
        <taxon>Pterygota</taxon>
        <taxon>Neoptera</taxon>
        <taxon>Endopterygota</taxon>
        <taxon>Lepidoptera</taxon>
        <taxon>Glossata</taxon>
        <taxon>Ditrysia</taxon>
        <taxon>Yponomeutoidea</taxon>
        <taxon>Plutellidae</taxon>
        <taxon>Plutella</taxon>
    </lineage>
</organism>
<evidence type="ECO:0000256" key="3">
    <source>
        <dbReference type="ARBA" id="ARBA00023136"/>
    </source>
</evidence>
<evidence type="ECO:0000256" key="4">
    <source>
        <dbReference type="SAM" id="Phobius"/>
    </source>
</evidence>
<sequence length="114" mass="12794">MAWYDTDTSFNLASRMSEDFQKLRSGMGEKLTVISNYVGSAVICLSQALPLGWQLALVCMCMVPVTFASSILLSRMKNAKERVQWGSIKGGWRIIRSSYCKGGRWRELNSMSAE</sequence>
<dbReference type="PROSITE" id="PS50929">
    <property type="entry name" value="ABC_TM1F"/>
    <property type="match status" value="1"/>
</dbReference>
<dbReference type="Proteomes" id="UP000653454">
    <property type="component" value="Unassembled WGS sequence"/>
</dbReference>
<dbReference type="GO" id="GO:0140359">
    <property type="term" value="F:ABC-type transporter activity"/>
    <property type="evidence" value="ECO:0007669"/>
    <property type="project" value="InterPro"/>
</dbReference>
<keyword evidence="1 4" id="KW-0812">Transmembrane</keyword>
<evidence type="ECO:0000256" key="2">
    <source>
        <dbReference type="ARBA" id="ARBA00022989"/>
    </source>
</evidence>
<accession>A0A8S4D493</accession>
<dbReference type="InterPro" id="IPR036640">
    <property type="entry name" value="ABC1_TM_sf"/>
</dbReference>
<proteinExistence type="predicted"/>
<feature type="domain" description="ABC transmembrane type-1" evidence="5">
    <location>
        <begin position="1"/>
        <end position="76"/>
    </location>
</feature>
<reference evidence="6" key="1">
    <citation type="submission" date="2020-11" db="EMBL/GenBank/DDBJ databases">
        <authorList>
            <person name="Whiteford S."/>
        </authorList>
    </citation>
    <scope>NUCLEOTIDE SEQUENCE</scope>
</reference>
<evidence type="ECO:0000259" key="5">
    <source>
        <dbReference type="PROSITE" id="PS50929"/>
    </source>
</evidence>
<keyword evidence="3 4" id="KW-0472">Membrane</keyword>
<dbReference type="GO" id="GO:0016020">
    <property type="term" value="C:membrane"/>
    <property type="evidence" value="ECO:0007669"/>
    <property type="project" value="InterPro"/>
</dbReference>
<dbReference type="EMBL" id="CAJHNJ030000001">
    <property type="protein sequence ID" value="CAG9088943.1"/>
    <property type="molecule type" value="Genomic_DNA"/>
</dbReference>
<feature type="transmembrane region" description="Helical" evidence="4">
    <location>
        <begin position="55"/>
        <end position="73"/>
    </location>
</feature>
<dbReference type="Gene3D" id="1.20.1560.10">
    <property type="entry name" value="ABC transporter type 1, transmembrane domain"/>
    <property type="match status" value="1"/>
</dbReference>
<evidence type="ECO:0000313" key="7">
    <source>
        <dbReference type="Proteomes" id="UP000653454"/>
    </source>
</evidence>
<dbReference type="InterPro" id="IPR011527">
    <property type="entry name" value="ABC1_TM_dom"/>
</dbReference>
<name>A0A8S4D493_PLUXY</name>
<dbReference type="SUPFAM" id="SSF90123">
    <property type="entry name" value="ABC transporter transmembrane region"/>
    <property type="match status" value="1"/>
</dbReference>
<keyword evidence="2 4" id="KW-1133">Transmembrane helix</keyword>
<protein>
    <submittedName>
        <fullName evidence="6">(diamondback moth) hypothetical protein</fullName>
    </submittedName>
</protein>
<gene>
    <name evidence="6" type="ORF">PLXY2_LOCUS154</name>
</gene>
<dbReference type="GO" id="GO:0005524">
    <property type="term" value="F:ATP binding"/>
    <property type="evidence" value="ECO:0007669"/>
    <property type="project" value="InterPro"/>
</dbReference>
<dbReference type="AlphaFoldDB" id="A0A8S4D493"/>